<dbReference type="AlphaFoldDB" id="A0AA48I977"/>
<evidence type="ECO:0000313" key="3">
    <source>
        <dbReference type="Proteomes" id="UP001233271"/>
    </source>
</evidence>
<dbReference type="GeneID" id="85492373"/>
<evidence type="ECO:0000313" key="2">
    <source>
        <dbReference type="EMBL" id="BEI88502.1"/>
    </source>
</evidence>
<organism evidence="2 3">
    <name type="scientific">Cutaneotrichosporon cavernicola</name>
    <dbReference type="NCBI Taxonomy" id="279322"/>
    <lineage>
        <taxon>Eukaryota</taxon>
        <taxon>Fungi</taxon>
        <taxon>Dikarya</taxon>
        <taxon>Basidiomycota</taxon>
        <taxon>Agaricomycotina</taxon>
        <taxon>Tremellomycetes</taxon>
        <taxon>Trichosporonales</taxon>
        <taxon>Trichosporonaceae</taxon>
        <taxon>Cutaneotrichosporon</taxon>
    </lineage>
</organism>
<dbReference type="EMBL" id="AP028212">
    <property type="protein sequence ID" value="BEI88502.1"/>
    <property type="molecule type" value="Genomic_DNA"/>
</dbReference>
<sequence length="104" mass="12032">MSFETEPLLGLRYQRLESETDLLERRESSASNTSTRTWGWRDDDPAPTPAPEPVHEAVGMTTATKKPKGFAALIKRFNDIGRDRRRYEKEWNRPPIWGTAYGYC</sequence>
<name>A0AA48I977_9TREE</name>
<dbReference type="KEGG" id="ccac:CcaHIS019_0112200"/>
<dbReference type="Proteomes" id="UP001233271">
    <property type="component" value="Chromosome 1"/>
</dbReference>
<dbReference type="RefSeq" id="XP_060453768.1">
    <property type="nucleotide sequence ID" value="XM_060596813.1"/>
</dbReference>
<gene>
    <name evidence="2" type="ORF">CcaverHIS019_0112200</name>
</gene>
<keyword evidence="3" id="KW-1185">Reference proteome</keyword>
<feature type="region of interest" description="Disordered" evidence="1">
    <location>
        <begin position="21"/>
        <end position="56"/>
    </location>
</feature>
<accession>A0AA48I977</accession>
<proteinExistence type="predicted"/>
<reference evidence="2" key="1">
    <citation type="journal article" date="2023" name="BMC Genomics">
        <title>Chromosome-level genome assemblies of Cutaneotrichosporon spp. (Trichosporonales, Basidiomycota) reveal imbalanced evolution between nucleotide sequences and chromosome synteny.</title>
        <authorList>
            <person name="Kobayashi Y."/>
            <person name="Kayamori A."/>
            <person name="Aoki K."/>
            <person name="Shiwa Y."/>
            <person name="Matsutani M."/>
            <person name="Fujita N."/>
            <person name="Sugita T."/>
            <person name="Iwasaki W."/>
            <person name="Tanaka N."/>
            <person name="Takashima M."/>
        </authorList>
    </citation>
    <scope>NUCLEOTIDE SEQUENCE</scope>
    <source>
        <strain evidence="2">HIS019</strain>
    </source>
</reference>
<evidence type="ECO:0000256" key="1">
    <source>
        <dbReference type="SAM" id="MobiDB-lite"/>
    </source>
</evidence>
<protein>
    <submittedName>
        <fullName evidence="2">Uncharacterized protein</fullName>
    </submittedName>
</protein>